<sequence length="496" mass="55187">MGGNPNHHIMRQKALRFVRCGGKAQVPACLREATMNREAAFRHLLLMLQLVMLSAVTPVREVVLGKAGDAVELPCQTSQKNIHFNWRDSSMVKILGNKGSFWTVGSSRLKHRVESKKNLWDQGSFPLVIKDLEVADSGIYFCDTDKRQEVELLVFNLTAKWDSGSSSGSSNIRLLQGQQLTLTLENPSGSSPSVQWKGPGNKSKHGGQNLSLSWPELEDGGTWTCIISQSQKTVVFNINVLVLAFQKVSNTFYAREGDQVEFSFPLSFEDENLVGELRWQAQGASSSLLWISFTLENKKLSMKEAHAPLKLQMKESLPLRFTLPHALSRYAGSGTLTLNLAKGTLYQKVNLVVMRANCSQNNLTCEVLGPTSPELTLSLNLKEQAAKVSKQQKLVWVVDPEGGTWQCLLSDKDKVLLASSLNVSSPVLIKSWPKFLAISLGGILGLLLLIGICVFCCVKCWRRRRQAERMSQIKRLLSEKKTCQCSHRIQKTCSLI</sequence>
<evidence type="ECO:0000256" key="13">
    <source>
        <dbReference type="ARBA" id="ARBA00023157"/>
    </source>
</evidence>
<keyword evidence="7" id="KW-0677">Repeat</keyword>
<dbReference type="InterPro" id="IPR007110">
    <property type="entry name" value="Ig-like_dom"/>
</dbReference>
<dbReference type="InterPro" id="IPR021963">
    <property type="entry name" value="Tcell_CD4_Cterm"/>
</dbReference>
<evidence type="ECO:0000256" key="5">
    <source>
        <dbReference type="ARBA" id="ARBA00022692"/>
    </source>
</evidence>
<dbReference type="PRINTS" id="PR00692">
    <property type="entry name" value="CD4TCANTIGEN"/>
</dbReference>
<feature type="transmembrane region" description="Helical" evidence="19">
    <location>
        <begin position="435"/>
        <end position="461"/>
    </location>
</feature>
<feature type="region of interest" description="Disordered" evidence="18">
    <location>
        <begin position="186"/>
        <end position="211"/>
    </location>
</feature>
<feature type="domain" description="Ig-like" evidence="20">
    <location>
        <begin position="58"/>
        <end position="153"/>
    </location>
</feature>
<dbReference type="InterPro" id="IPR013783">
    <property type="entry name" value="Ig-like_fold"/>
</dbReference>
<comment type="subcellular location">
    <subcellularLocation>
        <location evidence="1">Cell membrane</location>
        <topology evidence="1">Single-pass type I membrane protein</topology>
    </subcellularLocation>
</comment>
<keyword evidence="4" id="KW-0597">Phosphoprotein</keyword>
<keyword evidence="11 19" id="KW-0472">Membrane</keyword>
<evidence type="ECO:0000256" key="12">
    <source>
        <dbReference type="ARBA" id="ARBA00023139"/>
    </source>
</evidence>
<evidence type="ECO:0000256" key="6">
    <source>
        <dbReference type="ARBA" id="ARBA00022729"/>
    </source>
</evidence>
<dbReference type="InterPro" id="IPR015274">
    <property type="entry name" value="CD4-extracel"/>
</dbReference>
<evidence type="ECO:0000313" key="21">
    <source>
        <dbReference type="Proteomes" id="UP001652641"/>
    </source>
</evidence>
<dbReference type="SMART" id="SM00406">
    <property type="entry name" value="IGv"/>
    <property type="match status" value="1"/>
</dbReference>
<gene>
    <name evidence="22" type="primary">CD4</name>
</gene>
<dbReference type="Pfam" id="PF00047">
    <property type="entry name" value="ig"/>
    <property type="match status" value="1"/>
</dbReference>
<evidence type="ECO:0000256" key="4">
    <source>
        <dbReference type="ARBA" id="ARBA00022553"/>
    </source>
</evidence>
<evidence type="ECO:0000256" key="10">
    <source>
        <dbReference type="ARBA" id="ARBA00023130"/>
    </source>
</evidence>
<keyword evidence="14" id="KW-0325">Glycoprotein</keyword>
<keyword evidence="10" id="KW-1064">Adaptive immunity</keyword>
<dbReference type="CDD" id="cd22570">
    <property type="entry name" value="CD4_CD"/>
    <property type="match status" value="1"/>
</dbReference>
<dbReference type="GeneID" id="112917336"/>
<reference evidence="22" key="1">
    <citation type="submission" date="2025-08" db="UniProtKB">
        <authorList>
            <consortium name="RefSeq"/>
        </authorList>
    </citation>
    <scope>IDENTIFICATION</scope>
    <source>
        <tissue evidence="22">Cell line</tissue>
    </source>
</reference>
<accession>A0ABM5B5B0</accession>
<dbReference type="Gene3D" id="1.20.5.900">
    <property type="entry name" value="transmembrane domain of human cd4"/>
    <property type="match status" value="1"/>
</dbReference>
<keyword evidence="21" id="KW-1185">Reference proteome</keyword>
<dbReference type="InterPro" id="IPR008424">
    <property type="entry name" value="Ig_C2-set"/>
</dbReference>
<evidence type="ECO:0000256" key="14">
    <source>
        <dbReference type="ARBA" id="ARBA00023180"/>
    </source>
</evidence>
<evidence type="ECO:0000256" key="11">
    <source>
        <dbReference type="ARBA" id="ARBA00023136"/>
    </source>
</evidence>
<dbReference type="InterPro" id="IPR003599">
    <property type="entry name" value="Ig_sub"/>
</dbReference>
<keyword evidence="13" id="KW-1015">Disulfide bond</keyword>
<evidence type="ECO:0000259" key="20">
    <source>
        <dbReference type="PROSITE" id="PS50835"/>
    </source>
</evidence>
<evidence type="ECO:0000256" key="17">
    <source>
        <dbReference type="ARBA" id="ARBA00029974"/>
    </source>
</evidence>
<evidence type="ECO:0000256" key="15">
    <source>
        <dbReference type="ARBA" id="ARBA00023288"/>
    </source>
</evidence>
<dbReference type="RefSeq" id="XP_072622216.1">
    <property type="nucleotide sequence ID" value="XM_072766115.1"/>
</dbReference>
<dbReference type="Proteomes" id="UP001652641">
    <property type="component" value="Chromosome 8"/>
</dbReference>
<dbReference type="Pfam" id="PF09191">
    <property type="entry name" value="CD4-extracel"/>
    <property type="match status" value="1"/>
</dbReference>
<keyword evidence="5 19" id="KW-0812">Transmembrane</keyword>
<keyword evidence="6" id="KW-0732">Signal</keyword>
<evidence type="ECO:0000256" key="3">
    <source>
        <dbReference type="ARBA" id="ARBA00022475"/>
    </source>
</evidence>
<dbReference type="PANTHER" id="PTHR11422">
    <property type="entry name" value="T-CELL SURFACE GLYCOPROTEIN CD4"/>
    <property type="match status" value="1"/>
</dbReference>
<dbReference type="InterPro" id="IPR013151">
    <property type="entry name" value="Immunoglobulin_dom"/>
</dbReference>
<evidence type="ECO:0000256" key="18">
    <source>
        <dbReference type="SAM" id="MobiDB-lite"/>
    </source>
</evidence>
<evidence type="ECO:0000256" key="19">
    <source>
        <dbReference type="SAM" id="Phobius"/>
    </source>
</evidence>
<keyword evidence="12" id="KW-0564">Palmitate</keyword>
<protein>
    <recommendedName>
        <fullName evidence="2">T-cell surface glycoprotein CD4</fullName>
    </recommendedName>
    <alternativeName>
        <fullName evidence="17">T-cell surface antigen T4/Leu-3</fullName>
    </alternativeName>
</protein>
<keyword evidence="16" id="KW-0393">Immunoglobulin domain</keyword>
<dbReference type="Pfam" id="PF05790">
    <property type="entry name" value="C2-set"/>
    <property type="match status" value="2"/>
</dbReference>
<dbReference type="PROSITE" id="PS50835">
    <property type="entry name" value="IG_LIKE"/>
    <property type="match status" value="1"/>
</dbReference>
<keyword evidence="9 19" id="KW-1133">Transmembrane helix</keyword>
<evidence type="ECO:0000256" key="7">
    <source>
        <dbReference type="ARBA" id="ARBA00022737"/>
    </source>
</evidence>
<keyword evidence="3" id="KW-1003">Cell membrane</keyword>
<keyword evidence="15" id="KW-0449">Lipoprotein</keyword>
<dbReference type="InterPro" id="IPR000973">
    <property type="entry name" value="CD4"/>
</dbReference>
<evidence type="ECO:0000256" key="8">
    <source>
        <dbReference type="ARBA" id="ARBA00022859"/>
    </source>
</evidence>
<dbReference type="Gene3D" id="2.60.40.10">
    <property type="entry name" value="Immunoglobulins"/>
    <property type="match status" value="4"/>
</dbReference>
<evidence type="ECO:0000256" key="2">
    <source>
        <dbReference type="ARBA" id="ARBA00016522"/>
    </source>
</evidence>
<dbReference type="SMART" id="SM00409">
    <property type="entry name" value="IG"/>
    <property type="match status" value="3"/>
</dbReference>
<evidence type="ECO:0000313" key="22">
    <source>
        <dbReference type="RefSeq" id="XP_072622216.1"/>
    </source>
</evidence>
<dbReference type="SUPFAM" id="SSF48726">
    <property type="entry name" value="Immunoglobulin"/>
    <property type="match status" value="4"/>
</dbReference>
<dbReference type="Pfam" id="PF12104">
    <property type="entry name" value="Tcell_CD4_C"/>
    <property type="match status" value="1"/>
</dbReference>
<dbReference type="InterPro" id="IPR013106">
    <property type="entry name" value="Ig_V-set"/>
</dbReference>
<organism evidence="21 22">
    <name type="scientific">Vulpes vulpes</name>
    <name type="common">Red fox</name>
    <dbReference type="NCBI Taxonomy" id="9627"/>
    <lineage>
        <taxon>Eukaryota</taxon>
        <taxon>Metazoa</taxon>
        <taxon>Chordata</taxon>
        <taxon>Craniata</taxon>
        <taxon>Vertebrata</taxon>
        <taxon>Euteleostomi</taxon>
        <taxon>Mammalia</taxon>
        <taxon>Eutheria</taxon>
        <taxon>Laurasiatheria</taxon>
        <taxon>Carnivora</taxon>
        <taxon>Caniformia</taxon>
        <taxon>Canidae</taxon>
        <taxon>Vulpes</taxon>
    </lineage>
</organism>
<evidence type="ECO:0000256" key="9">
    <source>
        <dbReference type="ARBA" id="ARBA00022989"/>
    </source>
</evidence>
<dbReference type="PANTHER" id="PTHR11422:SF0">
    <property type="entry name" value="T-CELL SURFACE GLYCOPROTEIN CD4"/>
    <property type="match status" value="1"/>
</dbReference>
<dbReference type="InterPro" id="IPR036179">
    <property type="entry name" value="Ig-like_dom_sf"/>
</dbReference>
<keyword evidence="8" id="KW-0391">Immunity</keyword>
<evidence type="ECO:0000256" key="1">
    <source>
        <dbReference type="ARBA" id="ARBA00004251"/>
    </source>
</evidence>
<proteinExistence type="predicted"/>
<name>A0ABM5B5B0_VULVU</name>
<evidence type="ECO:0000256" key="16">
    <source>
        <dbReference type="ARBA" id="ARBA00023319"/>
    </source>
</evidence>